<evidence type="ECO:0000259" key="1">
    <source>
        <dbReference type="Pfam" id="PF06445"/>
    </source>
</evidence>
<name>A0A9Y2NE28_9PSEU</name>
<dbReference type="SUPFAM" id="SSF55136">
    <property type="entry name" value="Probable bacterial effector-binding domain"/>
    <property type="match status" value="1"/>
</dbReference>
<gene>
    <name evidence="2" type="ORF">QRX60_29830</name>
</gene>
<sequence>MTFPAEPEIATIGAATFLSVTGAGLPGTDEFYARKATLVAAAERLGHDGLVEGLYWFDPGHGDVGIAGFYWTVPLEHLRWRLIVRVPDDTELPADLAAPGLSLFPYAEGKVVQVTHHGPFAGEDETMARLGAFADSQGLRRNGPHHEIYFDYFDRSTSQENFRTILRDPVA</sequence>
<accession>A0A9Y2NE28</accession>
<evidence type="ECO:0000313" key="3">
    <source>
        <dbReference type="Proteomes" id="UP001239397"/>
    </source>
</evidence>
<dbReference type="InterPro" id="IPR029442">
    <property type="entry name" value="GyrI-like"/>
</dbReference>
<dbReference type="InterPro" id="IPR011256">
    <property type="entry name" value="Reg_factor_effector_dom_sf"/>
</dbReference>
<dbReference type="RefSeq" id="WP_285994743.1">
    <property type="nucleotide sequence ID" value="NZ_CP127295.1"/>
</dbReference>
<evidence type="ECO:0000313" key="2">
    <source>
        <dbReference type="EMBL" id="WIX98258.1"/>
    </source>
</evidence>
<dbReference type="AlphaFoldDB" id="A0A9Y2NE28"/>
<organism evidence="2 3">
    <name type="scientific">Amycolatopsis mongoliensis</name>
    <dbReference type="NCBI Taxonomy" id="715475"/>
    <lineage>
        <taxon>Bacteria</taxon>
        <taxon>Bacillati</taxon>
        <taxon>Actinomycetota</taxon>
        <taxon>Actinomycetes</taxon>
        <taxon>Pseudonocardiales</taxon>
        <taxon>Pseudonocardiaceae</taxon>
        <taxon>Amycolatopsis</taxon>
    </lineage>
</organism>
<feature type="domain" description="GyrI-like small molecule binding" evidence="1">
    <location>
        <begin position="6"/>
        <end position="164"/>
    </location>
</feature>
<reference evidence="2 3" key="1">
    <citation type="submission" date="2023-06" db="EMBL/GenBank/DDBJ databases">
        <authorList>
            <person name="Oyuntsetseg B."/>
            <person name="Kim S.B."/>
        </authorList>
    </citation>
    <scope>NUCLEOTIDE SEQUENCE [LARGE SCALE GENOMIC DNA]</scope>
    <source>
        <strain evidence="2 3">4-36</strain>
    </source>
</reference>
<protein>
    <submittedName>
        <fullName evidence="2">GyrI-like domain-containing protein</fullName>
    </submittedName>
</protein>
<dbReference type="Pfam" id="PF06445">
    <property type="entry name" value="GyrI-like"/>
    <property type="match status" value="1"/>
</dbReference>
<dbReference type="EMBL" id="CP127295">
    <property type="protein sequence ID" value="WIX98258.1"/>
    <property type="molecule type" value="Genomic_DNA"/>
</dbReference>
<keyword evidence="3" id="KW-1185">Reference proteome</keyword>
<dbReference type="Proteomes" id="UP001239397">
    <property type="component" value="Chromosome"/>
</dbReference>
<proteinExistence type="predicted"/>
<dbReference type="KEGG" id="amog:QRX60_29830"/>
<dbReference type="Gene3D" id="3.20.80.10">
    <property type="entry name" value="Regulatory factor, effector binding domain"/>
    <property type="match status" value="1"/>
</dbReference>